<comment type="caution">
    <text evidence="1">The sequence shown here is derived from an EMBL/GenBank/DDBJ whole genome shotgun (WGS) entry which is preliminary data.</text>
</comment>
<feature type="non-terminal residue" evidence="1">
    <location>
        <position position="420"/>
    </location>
</feature>
<dbReference type="SUPFAM" id="SSF52540">
    <property type="entry name" value="P-loop containing nucleoside triphosphate hydrolases"/>
    <property type="match status" value="1"/>
</dbReference>
<dbReference type="Proteomes" id="UP000431533">
    <property type="component" value="Unassembled WGS sequence"/>
</dbReference>
<organism evidence="1 2">
    <name type="scientific">Lachnellula hyalina</name>
    <dbReference type="NCBI Taxonomy" id="1316788"/>
    <lineage>
        <taxon>Eukaryota</taxon>
        <taxon>Fungi</taxon>
        <taxon>Dikarya</taxon>
        <taxon>Ascomycota</taxon>
        <taxon>Pezizomycotina</taxon>
        <taxon>Leotiomycetes</taxon>
        <taxon>Helotiales</taxon>
        <taxon>Lachnaceae</taxon>
        <taxon>Lachnellula</taxon>
    </lineage>
</organism>
<dbReference type="PANTHER" id="PTHR48312">
    <property type="match status" value="1"/>
</dbReference>
<dbReference type="OrthoDB" id="2405944at2759"/>
<keyword evidence="2" id="KW-1185">Reference proteome</keyword>
<dbReference type="Gene3D" id="3.40.50.300">
    <property type="entry name" value="P-loop containing nucleotide triphosphate hydrolases"/>
    <property type="match status" value="1"/>
</dbReference>
<name>A0A8H8TZG2_9HELO</name>
<dbReference type="AlphaFoldDB" id="A0A8H8TZG2"/>
<evidence type="ECO:0000313" key="1">
    <source>
        <dbReference type="EMBL" id="TVY26335.1"/>
    </source>
</evidence>
<protein>
    <recommendedName>
        <fullName evidence="3">P-loop containing nucleoside triphosphate hydrolase protein</fullName>
    </recommendedName>
</protein>
<dbReference type="PANTHER" id="PTHR48312:SF1">
    <property type="entry name" value="SULFOTRANSFERASE"/>
    <property type="match status" value="1"/>
</dbReference>
<accession>A0A8H8TZG2</accession>
<dbReference type="GeneID" id="41985631"/>
<evidence type="ECO:0008006" key="3">
    <source>
        <dbReference type="Google" id="ProtNLM"/>
    </source>
</evidence>
<sequence>IHPYYTHHSFLKDQQIMSNKPIFVATHPRACSTAFERVFMTRRDILTCVHEPFGDAFYFGPERLSPRYEDDDKAREESGFESSTFKTIFERIEQEGKEVRLSSTSSLCAAPTCPEPCQILRIFLIPYVPGWKLMIKQGKRLFIKDITHYLVPPEGKPATIAPSLGGKTVKKGVGTNGETGFLSNGVTNGVTNGHTNGNTNGYHKAPYPYSTEAEPGNPTVVPAEILKQFHFTFLIRHPRHSIPSYWRCTIPPLDQVTGFYNFMPAEAGYDELRRVFDFLRKENQIGPAIAGQHGELKNGEVSITVVDADDLLDDPEAIIKAYCAEVGIDYTPKMLIWDTEEAHQRARDAFEKWKGFHEDAINSTSLKPRSAAHTKKTKTVETEDQEWREKYGVEGAKIIRETVDANIPDYEYLKSFAIKI</sequence>
<gene>
    <name evidence="1" type="ORF">LHYA1_G005433</name>
</gene>
<evidence type="ECO:0000313" key="2">
    <source>
        <dbReference type="Proteomes" id="UP000431533"/>
    </source>
</evidence>
<reference evidence="1 2" key="1">
    <citation type="submission" date="2018-05" db="EMBL/GenBank/DDBJ databases">
        <title>Genome sequencing and assembly of the regulated plant pathogen Lachnellula willkommii and related sister species for the development of diagnostic species identification markers.</title>
        <authorList>
            <person name="Giroux E."/>
            <person name="Bilodeau G."/>
        </authorList>
    </citation>
    <scope>NUCLEOTIDE SEQUENCE [LARGE SCALE GENOMIC DNA]</scope>
    <source>
        <strain evidence="1 2">CBS 185.66</strain>
    </source>
</reference>
<dbReference type="InterPro" id="IPR027417">
    <property type="entry name" value="P-loop_NTPase"/>
</dbReference>
<dbReference type="RefSeq" id="XP_031005123.1">
    <property type="nucleotide sequence ID" value="XM_031150378.1"/>
</dbReference>
<proteinExistence type="predicted"/>
<dbReference type="EMBL" id="QGMH01000072">
    <property type="protein sequence ID" value="TVY26335.1"/>
    <property type="molecule type" value="Genomic_DNA"/>
</dbReference>